<evidence type="ECO:0000313" key="10">
    <source>
        <dbReference type="Proteomes" id="UP000247810"/>
    </source>
</evidence>
<sequence length="475" mass="52230">MESQSQSVSQPGKHRRRRPSALSCRECRRRKIKCDHNAPCAQCMRHRTRCIYKAIATSPPPSQPSSPSTSTQDGPPGHQTFRSEVQTPPVTEAAQGISTQPPLRTPGPAGEPTLHDGHHLVLNPEKSSLNTSRITDSPTLNVPSETGESSSAGAQEWQAVLNKDRDWGRSRWMGRANEFTTIIACYGEILGKGSKDGSCHDPEATDLIAQAAGLLQRCKTRAKSIKLGRPTRGLSSPGFGLVPYSREMADAMVDLYLTSFESTHRILHIPTFRSEYRQYWENPQAATPSLRLQVLLVTGIGSSLYDHGDSAAVLRNIDVVQQWIYAAQTWLSGPLEKDRLDISGVQIFCLTILARQIFSIGADTIWISIGSLAHSAMQIGLNRDPKHLPTHSILEAELRAHVETQRQDGTLHRTRQYREFLKQAVRDQVILSEERIRLGETNPKSHMCLSMVLGQVEAVEGGGGLEVGGCEGGEG</sequence>
<dbReference type="InterPro" id="IPR001138">
    <property type="entry name" value="Zn2Cys6_DnaBD"/>
</dbReference>
<dbReference type="GO" id="GO:0005634">
    <property type="term" value="C:nucleus"/>
    <property type="evidence" value="ECO:0007669"/>
    <property type="project" value="TreeGrafter"/>
</dbReference>
<dbReference type="CDD" id="cd12148">
    <property type="entry name" value="fungal_TF_MHR"/>
    <property type="match status" value="1"/>
</dbReference>
<keyword evidence="5" id="KW-0804">Transcription</keyword>
<dbReference type="AlphaFoldDB" id="A0A319CW10"/>
<evidence type="ECO:0000256" key="5">
    <source>
        <dbReference type="ARBA" id="ARBA00023163"/>
    </source>
</evidence>
<protein>
    <recommendedName>
        <fullName evidence="8">Zn(2)-C6 fungal-type domain-containing protein</fullName>
    </recommendedName>
</protein>
<keyword evidence="10" id="KW-1185">Reference proteome</keyword>
<dbReference type="GO" id="GO:0001228">
    <property type="term" value="F:DNA-binding transcription activator activity, RNA polymerase II-specific"/>
    <property type="evidence" value="ECO:0007669"/>
    <property type="project" value="TreeGrafter"/>
</dbReference>
<dbReference type="InterPro" id="IPR051430">
    <property type="entry name" value="Fungal_TF_Env_Response"/>
</dbReference>
<dbReference type="PROSITE" id="PS50048">
    <property type="entry name" value="ZN2_CY6_FUNGAL_2"/>
    <property type="match status" value="1"/>
</dbReference>
<evidence type="ECO:0000256" key="2">
    <source>
        <dbReference type="ARBA" id="ARBA00022833"/>
    </source>
</evidence>
<dbReference type="Pfam" id="PF00172">
    <property type="entry name" value="Zn_clus"/>
    <property type="match status" value="1"/>
</dbReference>
<gene>
    <name evidence="9" type="ORF">BO71DRAFT_488077</name>
</gene>
<reference evidence="9 10" key="1">
    <citation type="submission" date="2018-02" db="EMBL/GenBank/DDBJ databases">
        <title>The genomes of Aspergillus section Nigri reveals drivers in fungal speciation.</title>
        <authorList>
            <consortium name="DOE Joint Genome Institute"/>
            <person name="Vesth T.C."/>
            <person name="Nybo J."/>
            <person name="Theobald S."/>
            <person name="Brandl J."/>
            <person name="Frisvad J.C."/>
            <person name="Nielsen K.F."/>
            <person name="Lyhne E.K."/>
            <person name="Kogle M.E."/>
            <person name="Kuo A."/>
            <person name="Riley R."/>
            <person name="Clum A."/>
            <person name="Nolan M."/>
            <person name="Lipzen A."/>
            <person name="Salamov A."/>
            <person name="Henrissat B."/>
            <person name="Wiebenga A."/>
            <person name="De vries R.P."/>
            <person name="Grigoriev I.V."/>
            <person name="Mortensen U.H."/>
            <person name="Andersen M.R."/>
            <person name="Baker S.E."/>
        </authorList>
    </citation>
    <scope>NUCLEOTIDE SEQUENCE [LARGE SCALE GENOMIC DNA]</scope>
    <source>
        <strain evidence="9 10">CBS 707.79</strain>
    </source>
</reference>
<evidence type="ECO:0000256" key="1">
    <source>
        <dbReference type="ARBA" id="ARBA00022723"/>
    </source>
</evidence>
<dbReference type="GO" id="GO:0000978">
    <property type="term" value="F:RNA polymerase II cis-regulatory region sequence-specific DNA binding"/>
    <property type="evidence" value="ECO:0007669"/>
    <property type="project" value="TreeGrafter"/>
</dbReference>
<keyword evidence="3" id="KW-0805">Transcription regulation</keyword>
<dbReference type="PANTHER" id="PTHR31944:SF129">
    <property type="entry name" value="ASPYRIDONES CLUSTER REGULATOR APDR-RELATED"/>
    <property type="match status" value="1"/>
</dbReference>
<dbReference type="PANTHER" id="PTHR31944">
    <property type="entry name" value="HEME-RESPONSIVE ZINC FINGER TRANSCRIPTION FACTOR HAP1"/>
    <property type="match status" value="1"/>
</dbReference>
<organism evidence="9 10">
    <name type="scientific">Aspergillus ellipticus CBS 707.79</name>
    <dbReference type="NCBI Taxonomy" id="1448320"/>
    <lineage>
        <taxon>Eukaryota</taxon>
        <taxon>Fungi</taxon>
        <taxon>Dikarya</taxon>
        <taxon>Ascomycota</taxon>
        <taxon>Pezizomycotina</taxon>
        <taxon>Eurotiomycetes</taxon>
        <taxon>Eurotiomycetidae</taxon>
        <taxon>Eurotiales</taxon>
        <taxon>Aspergillaceae</taxon>
        <taxon>Aspergillus</taxon>
        <taxon>Aspergillus subgen. Circumdati</taxon>
    </lineage>
</organism>
<evidence type="ECO:0000256" key="6">
    <source>
        <dbReference type="ARBA" id="ARBA00023242"/>
    </source>
</evidence>
<dbReference type="OrthoDB" id="4337792at2759"/>
<dbReference type="Gene3D" id="4.10.240.10">
    <property type="entry name" value="Zn(2)-C6 fungal-type DNA-binding domain"/>
    <property type="match status" value="1"/>
</dbReference>
<evidence type="ECO:0000256" key="7">
    <source>
        <dbReference type="SAM" id="MobiDB-lite"/>
    </source>
</evidence>
<dbReference type="SUPFAM" id="SSF57701">
    <property type="entry name" value="Zn2/Cys6 DNA-binding domain"/>
    <property type="match status" value="1"/>
</dbReference>
<feature type="region of interest" description="Disordered" evidence="7">
    <location>
        <begin position="56"/>
        <end position="154"/>
    </location>
</feature>
<dbReference type="EMBL" id="KZ826038">
    <property type="protein sequence ID" value="PYH89264.1"/>
    <property type="molecule type" value="Genomic_DNA"/>
</dbReference>
<feature type="compositionally biased region" description="Polar residues" evidence="7">
    <location>
        <begin position="125"/>
        <end position="153"/>
    </location>
</feature>
<dbReference type="VEuPathDB" id="FungiDB:BO71DRAFT_488077"/>
<evidence type="ECO:0000256" key="3">
    <source>
        <dbReference type="ARBA" id="ARBA00023015"/>
    </source>
</evidence>
<evidence type="ECO:0000259" key="8">
    <source>
        <dbReference type="PROSITE" id="PS50048"/>
    </source>
</evidence>
<proteinExistence type="predicted"/>
<feature type="region of interest" description="Disordered" evidence="7">
    <location>
        <begin position="1"/>
        <end position="23"/>
    </location>
</feature>
<accession>A0A319CW10</accession>
<keyword evidence="2" id="KW-0862">Zinc</keyword>
<keyword evidence="4" id="KW-0238">DNA-binding</keyword>
<keyword evidence="1" id="KW-0479">Metal-binding</keyword>
<dbReference type="GO" id="GO:0008270">
    <property type="term" value="F:zinc ion binding"/>
    <property type="evidence" value="ECO:0007669"/>
    <property type="project" value="InterPro"/>
</dbReference>
<evidence type="ECO:0000313" key="9">
    <source>
        <dbReference type="EMBL" id="PYH89264.1"/>
    </source>
</evidence>
<name>A0A319CW10_9EURO</name>
<dbReference type="CDD" id="cd00067">
    <property type="entry name" value="GAL4"/>
    <property type="match status" value="1"/>
</dbReference>
<evidence type="ECO:0000256" key="4">
    <source>
        <dbReference type="ARBA" id="ARBA00023125"/>
    </source>
</evidence>
<dbReference type="SMART" id="SM00066">
    <property type="entry name" value="GAL4"/>
    <property type="match status" value="1"/>
</dbReference>
<feature type="compositionally biased region" description="Polar residues" evidence="7">
    <location>
        <begin position="1"/>
        <end position="10"/>
    </location>
</feature>
<dbReference type="Proteomes" id="UP000247810">
    <property type="component" value="Unassembled WGS sequence"/>
</dbReference>
<keyword evidence="6" id="KW-0539">Nucleus</keyword>
<dbReference type="PROSITE" id="PS00463">
    <property type="entry name" value="ZN2_CY6_FUNGAL_1"/>
    <property type="match status" value="1"/>
</dbReference>
<dbReference type="InterPro" id="IPR036864">
    <property type="entry name" value="Zn2-C6_fun-type_DNA-bd_sf"/>
</dbReference>
<feature type="compositionally biased region" description="Polar residues" evidence="7">
    <location>
        <begin position="80"/>
        <end position="89"/>
    </location>
</feature>
<feature type="domain" description="Zn(2)-C6 fungal-type" evidence="8">
    <location>
        <begin position="23"/>
        <end position="52"/>
    </location>
</feature>